<dbReference type="InterPro" id="IPR050093">
    <property type="entry name" value="ABC_SmlMolc_Importer"/>
</dbReference>
<evidence type="ECO:0000256" key="1">
    <source>
        <dbReference type="ARBA" id="ARBA00004202"/>
    </source>
</evidence>
<evidence type="ECO:0000256" key="4">
    <source>
        <dbReference type="ARBA" id="ARBA00022741"/>
    </source>
</evidence>
<dbReference type="EMBL" id="CP003117">
    <property type="protein sequence ID" value="AET64729.1"/>
    <property type="molecule type" value="Genomic_DNA"/>
</dbReference>
<keyword evidence="13" id="KW-1185">Reference proteome</keyword>
<protein>
    <recommendedName>
        <fullName evidence="9">Molybdate/tungstate import ATP-binding protein WtpC</fullName>
        <ecNumber evidence="8">7.3.2.6</ecNumber>
    </recommendedName>
</protein>
<keyword evidence="4" id="KW-0547">Nucleotide-binding</keyword>
<dbReference type="GO" id="GO:1901238">
    <property type="term" value="F:ABC-type tungstate transporter activity"/>
    <property type="evidence" value="ECO:0007669"/>
    <property type="project" value="UniProtKB-EC"/>
</dbReference>
<dbReference type="CDD" id="cd03260">
    <property type="entry name" value="ABC_PstB_phosphate_transporter"/>
    <property type="match status" value="1"/>
</dbReference>
<dbReference type="InterPro" id="IPR027417">
    <property type="entry name" value="P-loop_NTPase"/>
</dbReference>
<dbReference type="STRING" id="1110509.Mhar_1365"/>
<dbReference type="GeneID" id="12510534"/>
<keyword evidence="3" id="KW-0500">Molybdenum</keyword>
<dbReference type="EC" id="7.3.2.6" evidence="8"/>
<dbReference type="PANTHER" id="PTHR42781">
    <property type="entry name" value="SPERMIDINE/PUTRESCINE IMPORT ATP-BINDING PROTEIN POTA"/>
    <property type="match status" value="1"/>
</dbReference>
<dbReference type="GO" id="GO:0035435">
    <property type="term" value="P:phosphate ion transmembrane transport"/>
    <property type="evidence" value="ECO:0007669"/>
    <property type="project" value="InterPro"/>
</dbReference>
<evidence type="ECO:0000313" key="13">
    <source>
        <dbReference type="Proteomes" id="UP000005877"/>
    </source>
</evidence>
<dbReference type="AlphaFoldDB" id="G7WNW9"/>
<evidence type="ECO:0000256" key="10">
    <source>
        <dbReference type="ARBA" id="ARBA00047936"/>
    </source>
</evidence>
<evidence type="ECO:0000256" key="8">
    <source>
        <dbReference type="ARBA" id="ARBA00039025"/>
    </source>
</evidence>
<dbReference type="PROSITE" id="PS50893">
    <property type="entry name" value="ABC_TRANSPORTER_2"/>
    <property type="match status" value="1"/>
</dbReference>
<reference evidence="12 13" key="1">
    <citation type="journal article" date="2012" name="PLoS ONE">
        <title>The genome characteristics and predicted function of methyl-group oxidation pathway in the obligate aceticlastic methanogens, Methanosaeta spp.</title>
        <authorList>
            <person name="Zhu J."/>
            <person name="Zheng H."/>
            <person name="Ai G."/>
            <person name="Zhang G."/>
            <person name="Liu D."/>
            <person name="Liu X."/>
            <person name="Dong X."/>
        </authorList>
    </citation>
    <scope>NUCLEOTIDE SEQUENCE [LARGE SCALE GENOMIC DNA]</scope>
    <source>
        <strain evidence="12 13">6Ac</strain>
    </source>
</reference>
<evidence type="ECO:0000256" key="3">
    <source>
        <dbReference type="ARBA" id="ARBA00022505"/>
    </source>
</evidence>
<comment type="similarity">
    <text evidence="6">Belongs to the ABC transporter superfamily. Sulfate/tungstate importer (TC 3.A.1.6) family.</text>
</comment>
<dbReference type="SMART" id="SM00382">
    <property type="entry name" value="AAA"/>
    <property type="match status" value="1"/>
</dbReference>
<dbReference type="Gene3D" id="3.40.50.300">
    <property type="entry name" value="P-loop containing nucleotide triphosphate hydrolases"/>
    <property type="match status" value="1"/>
</dbReference>
<dbReference type="InterPro" id="IPR003593">
    <property type="entry name" value="AAA+_ATPase"/>
</dbReference>
<keyword evidence="2" id="KW-0813">Transport</keyword>
<dbReference type="GO" id="GO:0016887">
    <property type="term" value="F:ATP hydrolysis activity"/>
    <property type="evidence" value="ECO:0007669"/>
    <property type="project" value="InterPro"/>
</dbReference>
<evidence type="ECO:0000259" key="11">
    <source>
        <dbReference type="PROSITE" id="PS50893"/>
    </source>
</evidence>
<evidence type="ECO:0000313" key="12">
    <source>
        <dbReference type="EMBL" id="AET64729.1"/>
    </source>
</evidence>
<evidence type="ECO:0000256" key="2">
    <source>
        <dbReference type="ARBA" id="ARBA00022448"/>
    </source>
</evidence>
<comment type="subcellular location">
    <subcellularLocation>
        <location evidence="1">Cell membrane</location>
        <topology evidence="1">Peripheral membrane protein</topology>
    </subcellularLocation>
</comment>
<dbReference type="SUPFAM" id="SSF52540">
    <property type="entry name" value="P-loop containing nucleoside triphosphate hydrolases"/>
    <property type="match status" value="1"/>
</dbReference>
<dbReference type="InterPro" id="IPR003439">
    <property type="entry name" value="ABC_transporter-like_ATP-bd"/>
</dbReference>
<comment type="subunit">
    <text evidence="7">The complex is composed of two ATP-binding proteins (WtpC), two transmembrane proteins (WtpB) and a solute-binding protein (WtpA).</text>
</comment>
<dbReference type="PANTHER" id="PTHR42781:SF4">
    <property type="entry name" value="SPERMIDINE_PUTRESCINE IMPORT ATP-BINDING PROTEIN POTA"/>
    <property type="match status" value="1"/>
</dbReference>
<comment type="catalytic activity">
    <reaction evidence="10">
        <text>tungstate(in) + ATP + H2O = tungstate(out) + ADP + phosphate + H(+)</text>
        <dbReference type="Rhea" id="RHEA:35027"/>
        <dbReference type="ChEBI" id="CHEBI:15377"/>
        <dbReference type="ChEBI" id="CHEBI:15378"/>
        <dbReference type="ChEBI" id="CHEBI:30616"/>
        <dbReference type="ChEBI" id="CHEBI:43474"/>
        <dbReference type="ChEBI" id="CHEBI:46502"/>
        <dbReference type="ChEBI" id="CHEBI:456216"/>
        <dbReference type="EC" id="7.3.2.6"/>
    </reaction>
</comment>
<evidence type="ECO:0000256" key="6">
    <source>
        <dbReference type="ARBA" id="ARBA00038307"/>
    </source>
</evidence>
<name>G7WNW9_METH6</name>
<dbReference type="InterPro" id="IPR005670">
    <property type="entry name" value="PstB-like"/>
</dbReference>
<dbReference type="GO" id="GO:0005886">
    <property type="term" value="C:plasma membrane"/>
    <property type="evidence" value="ECO:0007669"/>
    <property type="project" value="UniProtKB-SubCell"/>
</dbReference>
<evidence type="ECO:0000256" key="5">
    <source>
        <dbReference type="ARBA" id="ARBA00022840"/>
    </source>
</evidence>
<organism evidence="12 13">
    <name type="scientific">Methanothrix harundinacea (strain 6Ac)</name>
    <name type="common">Methanosaeta harundinacea</name>
    <dbReference type="NCBI Taxonomy" id="1110509"/>
    <lineage>
        <taxon>Archaea</taxon>
        <taxon>Methanobacteriati</taxon>
        <taxon>Methanobacteriota</taxon>
        <taxon>Stenosarchaea group</taxon>
        <taxon>Methanomicrobia</taxon>
        <taxon>Methanotrichales</taxon>
        <taxon>Methanotrichaceae</taxon>
        <taxon>Methanothrix</taxon>
    </lineage>
</organism>
<dbReference type="GO" id="GO:0005524">
    <property type="term" value="F:ATP binding"/>
    <property type="evidence" value="ECO:0007669"/>
    <property type="project" value="UniProtKB-KW"/>
</dbReference>
<dbReference type="KEGG" id="mhi:Mhar_1365"/>
<feature type="domain" description="ABC transporter" evidence="11">
    <location>
        <begin position="2"/>
        <end position="234"/>
    </location>
</feature>
<dbReference type="RefSeq" id="WP_014586914.1">
    <property type="nucleotide sequence ID" value="NC_017527.1"/>
</dbReference>
<dbReference type="GO" id="GO:0005315">
    <property type="term" value="F:phosphate transmembrane transporter activity"/>
    <property type="evidence" value="ECO:0007669"/>
    <property type="project" value="InterPro"/>
</dbReference>
<dbReference type="Proteomes" id="UP000005877">
    <property type="component" value="Chromosome"/>
</dbReference>
<evidence type="ECO:0000256" key="9">
    <source>
        <dbReference type="ARBA" id="ARBA00041133"/>
    </source>
</evidence>
<dbReference type="PATRIC" id="fig|1110509.7.peg.1515"/>
<sequence length="240" mass="25638">MIEAVGVTAMRGGAEILRGVSLRADRGEVLAVIGPTGAGKTTLLRILDLLDPPDGGRVLFDGVDVTEDEGARSAARRRMAMVFQKPTIFNLSVEKNVAYGLSMRGITGAAARDRVRGALRDVGLAGYEDRRPSSLSGGEGQRVALARALVTEPELLLLDEATANLDPRTAEKIEELIEGAVLRKIAVVMATHDLDQARRLADRVAVLMGGSLVALGSPQEIFEAPGSEEVARFVRRRSGW</sequence>
<accession>G7WNW9</accession>
<dbReference type="Pfam" id="PF00005">
    <property type="entry name" value="ABC_tran"/>
    <property type="match status" value="1"/>
</dbReference>
<keyword evidence="5" id="KW-0067">ATP-binding</keyword>
<evidence type="ECO:0000256" key="7">
    <source>
        <dbReference type="ARBA" id="ARBA00038781"/>
    </source>
</evidence>
<proteinExistence type="inferred from homology"/>
<gene>
    <name evidence="12" type="ordered locus">Mhar_1365</name>
</gene>
<dbReference type="OrthoDB" id="31298at2157"/>
<dbReference type="HOGENOM" id="CLU_000604_1_22_2"/>